<comment type="caution">
    <text evidence="1">The sequence shown here is derived from an EMBL/GenBank/DDBJ whole genome shotgun (WGS) entry which is preliminary data.</text>
</comment>
<accession>A0ABV7HL14</accession>
<protein>
    <submittedName>
        <fullName evidence="1">Amidoligase family protein</fullName>
    </submittedName>
</protein>
<dbReference type="Pfam" id="PF12224">
    <property type="entry name" value="Amidoligase_2"/>
    <property type="match status" value="1"/>
</dbReference>
<name>A0ABV7HL14_9GAMM</name>
<gene>
    <name evidence="1" type="ORF">ACFOEK_20275</name>
</gene>
<proteinExistence type="predicted"/>
<dbReference type="RefSeq" id="WP_386723309.1">
    <property type="nucleotide sequence ID" value="NZ_JBHRSZ010000009.1"/>
</dbReference>
<sequence length="351" mass="39551">MDMPSNIRTSQGDIRRVGVELEFVGIDLLSAAEAVRDVCGGAINRRSDYEVAVDCSSYGSFRVEYDSNYLKQVQKGTSFESDGIVSRLFGNKPEVLLSMDRDEQIEPGIIEKLLRSLASLEVVSPPIKITELYTLNQLITGLHRRGAKGTRNQPLRALGLHFNPEVVSKDVSNILPVLKAFLCLYDRLLVLESVDIVRKIYPYIQPFPLDYVKLVINPRYNPPLDIVIMDYLEFNPTRNRPLDLLPLFMTILPDLVQRKVDSSLVSSRPTFHYRLPNSEVDDPAWSLTGAWNNWVMVEKLAYDASLLDKLCRAYSDHLERTQQLSSAGWIHILDALVTPSGAISNFLPIGS</sequence>
<keyword evidence="2" id="KW-1185">Reference proteome</keyword>
<dbReference type="Proteomes" id="UP001595476">
    <property type="component" value="Unassembled WGS sequence"/>
</dbReference>
<evidence type="ECO:0000313" key="2">
    <source>
        <dbReference type="Proteomes" id="UP001595476"/>
    </source>
</evidence>
<dbReference type="InterPro" id="IPR022025">
    <property type="entry name" value="Amidoligase_2"/>
</dbReference>
<reference evidence="2" key="1">
    <citation type="journal article" date="2019" name="Int. J. Syst. Evol. Microbiol.">
        <title>The Global Catalogue of Microorganisms (GCM) 10K type strain sequencing project: providing services to taxonomists for standard genome sequencing and annotation.</title>
        <authorList>
            <consortium name="The Broad Institute Genomics Platform"/>
            <consortium name="The Broad Institute Genome Sequencing Center for Infectious Disease"/>
            <person name="Wu L."/>
            <person name="Ma J."/>
        </authorList>
    </citation>
    <scope>NUCLEOTIDE SEQUENCE [LARGE SCALE GENOMIC DNA]</scope>
    <source>
        <strain evidence="2">KCTC 52438</strain>
    </source>
</reference>
<evidence type="ECO:0000313" key="1">
    <source>
        <dbReference type="EMBL" id="MFC3153388.1"/>
    </source>
</evidence>
<organism evidence="1 2">
    <name type="scientific">Litoribrevibacter euphylliae</name>
    <dbReference type="NCBI Taxonomy" id="1834034"/>
    <lineage>
        <taxon>Bacteria</taxon>
        <taxon>Pseudomonadati</taxon>
        <taxon>Pseudomonadota</taxon>
        <taxon>Gammaproteobacteria</taxon>
        <taxon>Oceanospirillales</taxon>
        <taxon>Oceanospirillaceae</taxon>
        <taxon>Litoribrevibacter</taxon>
    </lineage>
</organism>
<dbReference type="EMBL" id="JBHRSZ010000009">
    <property type="protein sequence ID" value="MFC3153388.1"/>
    <property type="molecule type" value="Genomic_DNA"/>
</dbReference>